<comment type="caution">
    <text evidence="7">The sequence shown here is derived from an EMBL/GenBank/DDBJ whole genome shotgun (WGS) entry which is preliminary data.</text>
</comment>
<evidence type="ECO:0000256" key="1">
    <source>
        <dbReference type="ARBA" id="ARBA00005061"/>
    </source>
</evidence>
<evidence type="ECO:0000256" key="3">
    <source>
        <dbReference type="ARBA" id="ARBA00012982"/>
    </source>
</evidence>
<evidence type="ECO:0000256" key="5">
    <source>
        <dbReference type="ARBA" id="ARBA00031449"/>
    </source>
</evidence>
<dbReference type="EMBL" id="JBHRUH010000031">
    <property type="protein sequence ID" value="MFC3293092.1"/>
    <property type="molecule type" value="Genomic_DNA"/>
</dbReference>
<dbReference type="SUPFAM" id="SSF55620">
    <property type="entry name" value="Tetrahydrobiopterin biosynthesis enzymes-like"/>
    <property type="match status" value="2"/>
</dbReference>
<evidence type="ECO:0000313" key="7">
    <source>
        <dbReference type="EMBL" id="MFC3293092.1"/>
    </source>
</evidence>
<dbReference type="Gene3D" id="3.30.479.10">
    <property type="entry name" value="6-pyruvoyl tetrahydropterin synthase/QueD"/>
    <property type="match status" value="2"/>
</dbReference>
<dbReference type="InterPro" id="IPR007115">
    <property type="entry name" value="6-PTP_synth/QueD"/>
</dbReference>
<dbReference type="Proteomes" id="UP001595640">
    <property type="component" value="Unassembled WGS sequence"/>
</dbReference>
<dbReference type="Pfam" id="PF01242">
    <property type="entry name" value="PTPS"/>
    <property type="match status" value="2"/>
</dbReference>
<dbReference type="EC" id="4.1.2.50" evidence="3"/>
<evidence type="ECO:0000256" key="4">
    <source>
        <dbReference type="ARBA" id="ARBA00018141"/>
    </source>
</evidence>
<keyword evidence="8" id="KW-1185">Reference proteome</keyword>
<evidence type="ECO:0000256" key="2">
    <source>
        <dbReference type="ARBA" id="ARBA00008900"/>
    </source>
</evidence>
<name>A0ABV7M4B3_9GAMM</name>
<comment type="pathway">
    <text evidence="1">Purine metabolism; 7-cyano-7-deazaguanine biosynthesis.</text>
</comment>
<evidence type="ECO:0000256" key="6">
    <source>
        <dbReference type="ARBA" id="ARBA00048807"/>
    </source>
</evidence>
<dbReference type="InterPro" id="IPR038418">
    <property type="entry name" value="6-PTP_synth/QueD_sf"/>
</dbReference>
<protein>
    <recommendedName>
        <fullName evidence="4">6-carboxy-5,6,7,8-tetrahydropterin synthase</fullName>
        <ecNumber evidence="3">4.1.2.50</ecNumber>
    </recommendedName>
    <alternativeName>
        <fullName evidence="5">Queuosine biosynthesis protein QueD</fullName>
    </alternativeName>
</protein>
<sequence length="286" mass="31918">MTLFVNNLTHLDVSLWCPHRGLIGASWHVGVELDGQLGEDGMLFDFGQVKPWVKSHLDSGPDHTLLVPLEAPGLSVHDCSEGICIRTTTPYPMEVRGPRQAFTLLPWKEVTPQRLADHYSTVLSRRPPPRVEAIRLELHDEAIEDAAFTYSHGLKHHEGNCQRIAHGHRSRLRIWAQGSRQPELESAWAERLHDRYLVTEDDIADAGPPGPRGQLTIRYKAAQGQFQIRLPRERCIIMPTPTTVEHIAAWLSDGITSESESEVRVQAFEGIGKGAFSGPRSVMANG</sequence>
<comment type="catalytic activity">
    <reaction evidence="6">
        <text>7,8-dihydroneopterin 3'-triphosphate + H2O = 6-carboxy-5,6,7,8-tetrahydropterin + triphosphate + acetaldehyde + 2 H(+)</text>
        <dbReference type="Rhea" id="RHEA:27966"/>
        <dbReference type="ChEBI" id="CHEBI:15343"/>
        <dbReference type="ChEBI" id="CHEBI:15377"/>
        <dbReference type="ChEBI" id="CHEBI:15378"/>
        <dbReference type="ChEBI" id="CHEBI:18036"/>
        <dbReference type="ChEBI" id="CHEBI:58462"/>
        <dbReference type="ChEBI" id="CHEBI:61032"/>
        <dbReference type="EC" id="4.1.2.50"/>
    </reaction>
</comment>
<comment type="similarity">
    <text evidence="2">Belongs to the PTPS family. QueD subfamily.</text>
</comment>
<gene>
    <name evidence="7" type="ORF">ACFOEI_13630</name>
</gene>
<proteinExistence type="inferred from homology"/>
<dbReference type="RefSeq" id="WP_019018391.1">
    <property type="nucleotide sequence ID" value="NZ_BMXD01000001.1"/>
</dbReference>
<evidence type="ECO:0000313" key="8">
    <source>
        <dbReference type="Proteomes" id="UP001595640"/>
    </source>
</evidence>
<organism evidence="7 8">
    <name type="scientific">Modicisalibacter luteus</name>
    <dbReference type="NCBI Taxonomy" id="453962"/>
    <lineage>
        <taxon>Bacteria</taxon>
        <taxon>Pseudomonadati</taxon>
        <taxon>Pseudomonadota</taxon>
        <taxon>Gammaproteobacteria</taxon>
        <taxon>Oceanospirillales</taxon>
        <taxon>Halomonadaceae</taxon>
        <taxon>Modicisalibacter</taxon>
    </lineage>
</organism>
<reference evidence="8" key="1">
    <citation type="journal article" date="2019" name="Int. J. Syst. Evol. Microbiol.">
        <title>The Global Catalogue of Microorganisms (GCM) 10K type strain sequencing project: providing services to taxonomists for standard genome sequencing and annotation.</title>
        <authorList>
            <consortium name="The Broad Institute Genomics Platform"/>
            <consortium name="The Broad Institute Genome Sequencing Center for Infectious Disease"/>
            <person name="Wu L."/>
            <person name="Ma J."/>
        </authorList>
    </citation>
    <scope>NUCLEOTIDE SEQUENCE [LARGE SCALE GENOMIC DNA]</scope>
    <source>
        <strain evidence="8">KCTC 12847</strain>
    </source>
</reference>
<accession>A0ABV7M4B3</accession>